<evidence type="ECO:0000313" key="2">
    <source>
        <dbReference type="Proteomes" id="UP001155077"/>
    </source>
</evidence>
<proteinExistence type="predicted"/>
<keyword evidence="2" id="KW-1185">Reference proteome</keyword>
<sequence>MRTYLNLFFAFLFITMNTSCNEDDVEVDCITGEAAIINEVEAPETAKVGEVVSIEVTFSMKNTCGSFAEFKESSTEEGKIIKVLVSYFGCTCGQAIIEDTQSYEFTPESAGVYQLNFRSSTSELTTINIEVTE</sequence>
<accession>A0ABT0Z149</accession>
<protein>
    <recommendedName>
        <fullName evidence="3">DUF1573 domain-containing protein</fullName>
    </recommendedName>
</protein>
<evidence type="ECO:0000313" key="1">
    <source>
        <dbReference type="EMBL" id="MCM8569452.1"/>
    </source>
</evidence>
<dbReference type="Proteomes" id="UP001155077">
    <property type="component" value="Unassembled WGS sequence"/>
</dbReference>
<dbReference type="RefSeq" id="WP_252112527.1">
    <property type="nucleotide sequence ID" value="NZ_JAMSCK010000003.1"/>
</dbReference>
<evidence type="ECO:0008006" key="3">
    <source>
        <dbReference type="Google" id="ProtNLM"/>
    </source>
</evidence>
<organism evidence="1 2">
    <name type="scientific">Gramella jeungdoensis</name>
    <dbReference type="NCBI Taxonomy" id="708091"/>
    <lineage>
        <taxon>Bacteria</taxon>
        <taxon>Pseudomonadati</taxon>
        <taxon>Bacteroidota</taxon>
        <taxon>Flavobacteriia</taxon>
        <taxon>Flavobacteriales</taxon>
        <taxon>Flavobacteriaceae</taxon>
        <taxon>Christiangramia</taxon>
    </lineage>
</organism>
<dbReference type="EMBL" id="JAMSCK010000003">
    <property type="protein sequence ID" value="MCM8569452.1"/>
    <property type="molecule type" value="Genomic_DNA"/>
</dbReference>
<name>A0ABT0Z149_9FLAO</name>
<gene>
    <name evidence="1" type="ORF">NE848_08680</name>
</gene>
<comment type="caution">
    <text evidence="1">The sequence shown here is derived from an EMBL/GenBank/DDBJ whole genome shotgun (WGS) entry which is preliminary data.</text>
</comment>
<reference evidence="1" key="1">
    <citation type="submission" date="2022-06" db="EMBL/GenBank/DDBJ databases">
        <title>Gramella sediminis sp. nov., isolated from deep-sea sediment of the Indian Ocean.</title>
        <authorList>
            <person name="Yang L."/>
        </authorList>
    </citation>
    <scope>NUCLEOTIDE SEQUENCE</scope>
    <source>
        <strain evidence="1">HMD3159</strain>
    </source>
</reference>